<accession>A0A4Z1CNF3</accession>
<gene>
    <name evidence="2" type="ORF">EXE59_23045</name>
</gene>
<evidence type="ECO:0000256" key="1">
    <source>
        <dbReference type="SAM" id="Phobius"/>
    </source>
</evidence>
<dbReference type="EMBL" id="SRRO01000001">
    <property type="protein sequence ID" value="TGN66502.1"/>
    <property type="molecule type" value="Genomic_DNA"/>
</dbReference>
<name>A0A4Z1CNF3_9ACTN</name>
<dbReference type="AlphaFoldDB" id="A0A4Z1CNF3"/>
<evidence type="ECO:0008006" key="4">
    <source>
        <dbReference type="Google" id="ProtNLM"/>
    </source>
</evidence>
<feature type="transmembrane region" description="Helical" evidence="1">
    <location>
        <begin position="93"/>
        <end position="123"/>
    </location>
</feature>
<keyword evidence="1" id="KW-0472">Membrane</keyword>
<feature type="transmembrane region" description="Helical" evidence="1">
    <location>
        <begin position="135"/>
        <end position="154"/>
    </location>
</feature>
<dbReference type="OrthoDB" id="3701328at2"/>
<keyword evidence="1" id="KW-0812">Transmembrane</keyword>
<organism evidence="2 3">
    <name type="scientific">Nocardioides eburneiflavus</name>
    <dbReference type="NCBI Taxonomy" id="2518372"/>
    <lineage>
        <taxon>Bacteria</taxon>
        <taxon>Bacillati</taxon>
        <taxon>Actinomycetota</taxon>
        <taxon>Actinomycetes</taxon>
        <taxon>Propionibacteriales</taxon>
        <taxon>Nocardioidaceae</taxon>
        <taxon>Nocardioides</taxon>
    </lineage>
</organism>
<reference evidence="2 3" key="1">
    <citation type="submission" date="2019-04" db="EMBL/GenBank/DDBJ databases">
        <title>Three New Species of Nocardioides, Nocardioides euryhalodurans sp. nov., Nocardioides seonyuensis sp. nov. and Nocardioides eburneoflavus sp. nov. Isolated from Soil.</title>
        <authorList>
            <person name="Roh S.G."/>
            <person name="Lee C."/>
            <person name="Kim M.-K."/>
            <person name="Kim S.B."/>
        </authorList>
    </citation>
    <scope>NUCLEOTIDE SEQUENCE [LARGE SCALE GENOMIC DNA]</scope>
    <source>
        <strain evidence="2 3">MMS17-SY213</strain>
    </source>
</reference>
<keyword evidence="3" id="KW-1185">Reference proteome</keyword>
<proteinExistence type="predicted"/>
<dbReference type="RefSeq" id="WP_135840973.1">
    <property type="nucleotide sequence ID" value="NZ_SRRO01000001.1"/>
</dbReference>
<evidence type="ECO:0000313" key="2">
    <source>
        <dbReference type="EMBL" id="TGN66502.1"/>
    </source>
</evidence>
<keyword evidence="1" id="KW-1133">Transmembrane helix</keyword>
<dbReference type="Pfam" id="PF22564">
    <property type="entry name" value="HAAS"/>
    <property type="match status" value="1"/>
</dbReference>
<feature type="transmembrane region" description="Helical" evidence="1">
    <location>
        <begin position="189"/>
        <end position="210"/>
    </location>
</feature>
<comment type="caution">
    <text evidence="2">The sequence shown here is derived from an EMBL/GenBank/DDBJ whole genome shotgun (WGS) entry which is preliminary data.</text>
</comment>
<sequence length="216" mass="22901">MTTGTDLHPLAQDYLDRLRMAARTLPGDDADDLVADITDHLRDALPPTPSEAEVRTVLDRLGTPQELVAAAGGPTTSPAAPRTREPRFGAVEVLALVGLVGAELLFIILPLAVLLWLAGIVLLAVSRVWSGRQKAWGLAALATGFPVVFSTLVVPASTGTTVCEGAAPAGAPDATTVSTCVTEGGWPDWAFTVVQVLLVAYLCVQVWTLWRLTRRR</sequence>
<protein>
    <recommendedName>
        <fullName evidence="4">DUF1700 domain-containing protein</fullName>
    </recommendedName>
</protein>
<evidence type="ECO:0000313" key="3">
    <source>
        <dbReference type="Proteomes" id="UP000297496"/>
    </source>
</evidence>
<dbReference type="Proteomes" id="UP000297496">
    <property type="component" value="Unassembled WGS sequence"/>
</dbReference>